<sequence>MKNFLKDFLRKLEIPAFIKDPRLTASVVIILVLSLLGSIIGMIMNPLFGLAMVLIFILTVAFTIYGTYILAGNANNFAVNLSYRIKRSEQEAMIKMPLGILLYDADHQIQWVNPYLQLYLKNDDLVGHTIESVDPELNKLLNKAIEAKTSENHVVSWDNHQFEMVVQDNLGVIYLLDITRYAKIEDKYKADRLAIGQVFIDNYDELSEAMHDQQLTSMSSYVQNTLSDYAKEFNSYLKRIDEDHSLLLTHKQDLDKMEKNKFSVLDKVRQETSRNNTPLTLSIGIAFGSDSITEIADQAQSNLDLALGRGGDQVVLRQPGKDARFYGGKSNPMEKRTRVRARMVSNAISELFKDADRVFVVGHTRPDMDSVGSGIGVVKIARLHKVKANFVLDVNNTNYDVARLVTHMKKSKGDDNIFIDPKVALDKVTDKSILVMVDHSKYSITYSKKLYDRLKNRIIVIDHHRRGEEFPENPMLTYVEPYASSASELVTEMVEYQQPGTRKRVLTDIDATAMLAGITVDSKEFSLRTGTRTFDAASYLRSIGASSLEVSELLKEDISSFLERTRLVATIKMVQPKMAMLCGPDDQIIDPIITAQAADTALELENVEASFAITRRSKDTIGISARSMGDVNVQIIMEQMGGGGHLSNAATQIKGITVKDACTKLEQAIETYKKEND</sequence>
<feature type="binding site" evidence="7">
    <location>
        <position position="463"/>
    </location>
    <ligand>
        <name>Mn(2+)</name>
        <dbReference type="ChEBI" id="CHEBI:29035"/>
        <label>2</label>
    </ligand>
</feature>
<dbReference type="PROSITE" id="PS50887">
    <property type="entry name" value="GGDEF"/>
    <property type="match status" value="1"/>
</dbReference>
<feature type="binding site" evidence="7">
    <location>
        <position position="521"/>
    </location>
    <ligand>
        <name>Mn(2+)</name>
        <dbReference type="ChEBI" id="CHEBI:29035"/>
        <label>2</label>
    </ligand>
</feature>
<dbReference type="PIRSF" id="PIRSF026583">
    <property type="entry name" value="YybT"/>
    <property type="match status" value="1"/>
</dbReference>
<dbReference type="GeneID" id="78211364"/>
<dbReference type="GO" id="GO:0106409">
    <property type="term" value="F:cyclic-di-AMP phosphodiesterase activity"/>
    <property type="evidence" value="ECO:0007669"/>
    <property type="project" value="RHEA"/>
</dbReference>
<evidence type="ECO:0000256" key="8">
    <source>
        <dbReference type="SAM" id="Phobius"/>
    </source>
</evidence>
<keyword evidence="5 6" id="KW-0472">Membrane</keyword>
<dbReference type="PANTHER" id="PTHR47618">
    <property type="entry name" value="BIFUNCTIONAL OLIGORIBONUCLEASE AND PAP PHOSPHATASE NRNA"/>
    <property type="match status" value="1"/>
</dbReference>
<comment type="function">
    <text evidence="6">Has phosphodiesterase (PDE) activity against cyclic-di-AMP (c-di-AMP).</text>
</comment>
<dbReference type="FunFam" id="3.90.1640.10:FF:000002">
    <property type="entry name" value="Cyclic-di-AMP phosphodiesterase"/>
    <property type="match status" value="1"/>
</dbReference>
<dbReference type="InterPro" id="IPR001667">
    <property type="entry name" value="DDH_dom"/>
</dbReference>
<feature type="binding site" evidence="7">
    <location>
        <position position="438"/>
    </location>
    <ligand>
        <name>Mn(2+)</name>
        <dbReference type="ChEBI" id="CHEBI:29035"/>
        <label>1</label>
    </ligand>
</feature>
<evidence type="ECO:0000256" key="3">
    <source>
        <dbReference type="ARBA" id="ARBA00022692"/>
    </source>
</evidence>
<dbReference type="Pfam" id="PF02272">
    <property type="entry name" value="DHHA1"/>
    <property type="match status" value="1"/>
</dbReference>
<protein>
    <recommendedName>
        <fullName evidence="6">Cyclic-di-AMP phosphodiesterase</fullName>
        <ecNumber evidence="6">3.1.4.-</ecNumber>
    </recommendedName>
</protein>
<keyword evidence="7" id="KW-0479">Metal-binding</keyword>
<dbReference type="Pfam" id="PF01368">
    <property type="entry name" value="DHH"/>
    <property type="match status" value="1"/>
</dbReference>
<dbReference type="RefSeq" id="WP_056969907.1">
    <property type="nucleotide sequence ID" value="NZ_CALFMW010000114.1"/>
</dbReference>
<feature type="transmembrane region" description="Helical" evidence="8">
    <location>
        <begin position="21"/>
        <end position="44"/>
    </location>
</feature>
<feature type="domain" description="GGDEF" evidence="9">
    <location>
        <begin position="169"/>
        <end position="319"/>
    </location>
</feature>
<keyword evidence="2 6" id="KW-1003">Cell membrane</keyword>
<comment type="cofactor">
    <cofactor evidence="7">
        <name>Mn(2+)</name>
        <dbReference type="ChEBI" id="CHEBI:29035"/>
    </cofactor>
    <text evidence="7">For phosphodiesterase activity, probably binds 2 Mn(2+) per subunit.</text>
</comment>
<evidence type="ECO:0000256" key="7">
    <source>
        <dbReference type="PIRSR" id="PIRSR026583-50"/>
    </source>
</evidence>
<evidence type="ECO:0000256" key="5">
    <source>
        <dbReference type="ARBA" id="ARBA00023136"/>
    </source>
</evidence>
<dbReference type="Gene3D" id="3.90.1640.10">
    <property type="entry name" value="inorganic pyrophosphatase (n-terminal core)"/>
    <property type="match status" value="1"/>
</dbReference>
<keyword evidence="3 8" id="KW-0812">Transmembrane</keyword>
<evidence type="ECO:0000259" key="9">
    <source>
        <dbReference type="PROSITE" id="PS50887"/>
    </source>
</evidence>
<dbReference type="Gene3D" id="3.10.310.30">
    <property type="match status" value="1"/>
</dbReference>
<dbReference type="SUPFAM" id="SSF64182">
    <property type="entry name" value="DHH phosphoesterases"/>
    <property type="match status" value="1"/>
</dbReference>
<keyword evidence="6" id="KW-0378">Hydrolase</keyword>
<evidence type="ECO:0000256" key="6">
    <source>
        <dbReference type="PIRNR" id="PIRNR026583"/>
    </source>
</evidence>
<evidence type="ECO:0000256" key="4">
    <source>
        <dbReference type="ARBA" id="ARBA00022989"/>
    </source>
</evidence>
<dbReference type="InterPro" id="IPR003156">
    <property type="entry name" value="DHHA1_dom"/>
</dbReference>
<name>A0A5P5ZFR5_9LACO</name>
<dbReference type="Gene3D" id="3.30.450.20">
    <property type="entry name" value="PAS domain"/>
    <property type="match status" value="1"/>
</dbReference>
<feature type="transmembrane region" description="Helical" evidence="8">
    <location>
        <begin position="50"/>
        <end position="71"/>
    </location>
</feature>
<proteinExistence type="inferred from homology"/>
<dbReference type="InterPro" id="IPR051319">
    <property type="entry name" value="Oligoribo/pAp-PDE_c-di-AMP_PDE"/>
</dbReference>
<dbReference type="GO" id="GO:0016787">
    <property type="term" value="F:hydrolase activity"/>
    <property type="evidence" value="ECO:0007669"/>
    <property type="project" value="UniProtKB-UniRule"/>
</dbReference>
<feature type="binding site" evidence="7">
    <location>
        <position position="367"/>
    </location>
    <ligand>
        <name>Mn(2+)</name>
        <dbReference type="ChEBI" id="CHEBI:29035"/>
        <label>1</label>
    </ligand>
</feature>
<dbReference type="EMBL" id="CP044496">
    <property type="protein sequence ID" value="QFG50515.1"/>
    <property type="molecule type" value="Genomic_DNA"/>
</dbReference>
<dbReference type="Proteomes" id="UP000325393">
    <property type="component" value="Chromosome"/>
</dbReference>
<dbReference type="InterPro" id="IPR038763">
    <property type="entry name" value="DHH_sf"/>
</dbReference>
<dbReference type="GO" id="GO:0005886">
    <property type="term" value="C:plasma membrane"/>
    <property type="evidence" value="ECO:0007669"/>
    <property type="project" value="UniProtKB-SubCell"/>
</dbReference>
<gene>
    <name evidence="10" type="ORF">LA749_00050</name>
</gene>
<dbReference type="AlphaFoldDB" id="A0A5P5ZFR5"/>
<dbReference type="Pfam" id="PF24898">
    <property type="entry name" value="GGDEF_GdpP"/>
    <property type="match status" value="1"/>
</dbReference>
<accession>A0A5P5ZFR5</accession>
<feature type="binding site" evidence="7">
    <location>
        <position position="363"/>
    </location>
    <ligand>
        <name>Mn(2+)</name>
        <dbReference type="ChEBI" id="CHEBI:29035"/>
        <label>1</label>
    </ligand>
</feature>
<evidence type="ECO:0000256" key="2">
    <source>
        <dbReference type="ARBA" id="ARBA00022475"/>
    </source>
</evidence>
<dbReference type="InterPro" id="IPR014528">
    <property type="entry name" value="GdpP/PdeA"/>
</dbReference>
<feature type="binding site" evidence="7">
    <location>
        <position position="369"/>
    </location>
    <ligand>
        <name>Mn(2+)</name>
        <dbReference type="ChEBI" id="CHEBI:29035"/>
        <label>2</label>
    </ligand>
</feature>
<evidence type="ECO:0000313" key="10">
    <source>
        <dbReference type="EMBL" id="QFG50515.1"/>
    </source>
</evidence>
<comment type="similarity">
    <text evidence="6">Belongs to the GdpP/PdeA phosphodiesterase family.</text>
</comment>
<dbReference type="InterPro" id="IPR000160">
    <property type="entry name" value="GGDEF_dom"/>
</dbReference>
<feature type="binding site" evidence="7">
    <location>
        <position position="438"/>
    </location>
    <ligand>
        <name>Mn(2+)</name>
        <dbReference type="ChEBI" id="CHEBI:29035"/>
        <label>2</label>
    </ligand>
</feature>
<evidence type="ECO:0000256" key="1">
    <source>
        <dbReference type="ARBA" id="ARBA00004651"/>
    </source>
</evidence>
<reference evidence="10 11" key="1">
    <citation type="submission" date="2019-09" db="EMBL/GenBank/DDBJ databases">
        <title>Genome sequencing of Lactobacillus acetotolerans.</title>
        <authorList>
            <person name="Kim K."/>
        </authorList>
    </citation>
    <scope>NUCLEOTIDE SEQUENCE [LARGE SCALE GENOMIC DNA]</scope>
    <source>
        <strain evidence="10 11">LA749</strain>
    </source>
</reference>
<comment type="catalytic activity">
    <reaction evidence="6">
        <text>3',3'-c-di-AMP + H2O = 5'-O-phosphonoadenylyl-(3'-&gt;5')-adenosine + H(+)</text>
        <dbReference type="Rhea" id="RHEA:54420"/>
        <dbReference type="ChEBI" id="CHEBI:15377"/>
        <dbReference type="ChEBI" id="CHEBI:15378"/>
        <dbReference type="ChEBI" id="CHEBI:71500"/>
        <dbReference type="ChEBI" id="CHEBI:138171"/>
    </reaction>
</comment>
<evidence type="ECO:0000313" key="11">
    <source>
        <dbReference type="Proteomes" id="UP000325393"/>
    </source>
</evidence>
<organism evidence="10 11">
    <name type="scientific">Lactobacillus acetotolerans</name>
    <dbReference type="NCBI Taxonomy" id="1600"/>
    <lineage>
        <taxon>Bacteria</taxon>
        <taxon>Bacillati</taxon>
        <taxon>Bacillota</taxon>
        <taxon>Bacilli</taxon>
        <taxon>Lactobacillales</taxon>
        <taxon>Lactobacillaceae</taxon>
        <taxon>Lactobacillus</taxon>
    </lineage>
</organism>
<comment type="subcellular location">
    <subcellularLocation>
        <location evidence="1">Cell membrane</location>
        <topology evidence="1">Multi-pass membrane protein</topology>
    </subcellularLocation>
</comment>
<dbReference type="GO" id="GO:0046872">
    <property type="term" value="F:metal ion binding"/>
    <property type="evidence" value="ECO:0007669"/>
    <property type="project" value="UniProtKB-KW"/>
</dbReference>
<keyword evidence="7" id="KW-0464">Manganese</keyword>
<keyword evidence="4 8" id="KW-1133">Transmembrane helix</keyword>
<dbReference type="InterPro" id="IPR049553">
    <property type="entry name" value="GdpP-like_PAS"/>
</dbReference>
<dbReference type="EC" id="3.1.4.-" evidence="6"/>
<dbReference type="GO" id="GO:0003676">
    <property type="term" value="F:nucleic acid binding"/>
    <property type="evidence" value="ECO:0007669"/>
    <property type="project" value="UniProtKB-UniRule"/>
</dbReference>
<dbReference type="PANTHER" id="PTHR47618:SF2">
    <property type="entry name" value="CYCLIC-DI-AMP PHOSPHODIESTERASE GDPP"/>
    <property type="match status" value="1"/>
</dbReference>
<dbReference type="Pfam" id="PF21370">
    <property type="entry name" value="PAS_GdpP"/>
    <property type="match status" value="1"/>
</dbReference>